<gene>
    <name evidence="1" type="ORF">M422DRAFT_251205</name>
</gene>
<name>A0A0C9W1N4_SPHS4</name>
<organism evidence="1 2">
    <name type="scientific">Sphaerobolus stellatus (strain SS14)</name>
    <dbReference type="NCBI Taxonomy" id="990650"/>
    <lineage>
        <taxon>Eukaryota</taxon>
        <taxon>Fungi</taxon>
        <taxon>Dikarya</taxon>
        <taxon>Basidiomycota</taxon>
        <taxon>Agaricomycotina</taxon>
        <taxon>Agaricomycetes</taxon>
        <taxon>Phallomycetidae</taxon>
        <taxon>Geastrales</taxon>
        <taxon>Sphaerobolaceae</taxon>
        <taxon>Sphaerobolus</taxon>
    </lineage>
</organism>
<proteinExistence type="predicted"/>
<dbReference type="EMBL" id="KN837112">
    <property type="protein sequence ID" value="KIJ45430.1"/>
    <property type="molecule type" value="Genomic_DNA"/>
</dbReference>
<accession>A0A0C9W1N4</accession>
<dbReference type="OrthoDB" id="10036721at2759"/>
<sequence>MSAQNQSCDGALKLSAPLPTDAIEPTAKTLCSTYTVQTNIVPSRTSYAAPYTSSVTPLTVFPFLSGFCSNHGYTFDAAYTLHSRGWPSGATSALSFCVSDFTITAQGGSTFRIEPQPGVSAIRLCTEHESCEH</sequence>
<dbReference type="AlphaFoldDB" id="A0A0C9W1N4"/>
<evidence type="ECO:0000313" key="2">
    <source>
        <dbReference type="Proteomes" id="UP000054279"/>
    </source>
</evidence>
<evidence type="ECO:0000313" key="1">
    <source>
        <dbReference type="EMBL" id="KIJ45430.1"/>
    </source>
</evidence>
<dbReference type="HOGENOM" id="CLU_1908043_0_0_1"/>
<protein>
    <submittedName>
        <fullName evidence="1">Uncharacterized protein</fullName>
    </submittedName>
</protein>
<keyword evidence="2" id="KW-1185">Reference proteome</keyword>
<reference evidence="1 2" key="1">
    <citation type="submission" date="2014-06" db="EMBL/GenBank/DDBJ databases">
        <title>Evolutionary Origins and Diversification of the Mycorrhizal Mutualists.</title>
        <authorList>
            <consortium name="DOE Joint Genome Institute"/>
            <consortium name="Mycorrhizal Genomics Consortium"/>
            <person name="Kohler A."/>
            <person name="Kuo A."/>
            <person name="Nagy L.G."/>
            <person name="Floudas D."/>
            <person name="Copeland A."/>
            <person name="Barry K.W."/>
            <person name="Cichocki N."/>
            <person name="Veneault-Fourrey C."/>
            <person name="LaButti K."/>
            <person name="Lindquist E.A."/>
            <person name="Lipzen A."/>
            <person name="Lundell T."/>
            <person name="Morin E."/>
            <person name="Murat C."/>
            <person name="Riley R."/>
            <person name="Ohm R."/>
            <person name="Sun H."/>
            <person name="Tunlid A."/>
            <person name="Henrissat B."/>
            <person name="Grigoriev I.V."/>
            <person name="Hibbett D.S."/>
            <person name="Martin F."/>
        </authorList>
    </citation>
    <scope>NUCLEOTIDE SEQUENCE [LARGE SCALE GENOMIC DNA]</scope>
    <source>
        <strain evidence="1 2">SS14</strain>
    </source>
</reference>
<dbReference type="Proteomes" id="UP000054279">
    <property type="component" value="Unassembled WGS sequence"/>
</dbReference>